<keyword evidence="6 9" id="KW-0769">Symport</keyword>
<comment type="caution">
    <text evidence="10">The sequence shown here is derived from an EMBL/GenBank/DDBJ whole genome shotgun (WGS) entry which is preliminary data.</text>
</comment>
<feature type="transmembrane region" description="Helical" evidence="9">
    <location>
        <begin position="162"/>
        <end position="181"/>
    </location>
</feature>
<dbReference type="PROSITE" id="PS00873">
    <property type="entry name" value="NA_ALANINE_SYMP"/>
    <property type="match status" value="1"/>
</dbReference>
<comment type="subcellular location">
    <subcellularLocation>
        <location evidence="1 9">Cell membrane</location>
        <topology evidence="1 9">Multi-pass membrane protein</topology>
    </subcellularLocation>
</comment>
<dbReference type="PANTHER" id="PTHR30330">
    <property type="entry name" value="AGSS FAMILY TRANSPORTER, SODIUM-ALANINE"/>
    <property type="match status" value="1"/>
</dbReference>
<feature type="transmembrane region" description="Helical" evidence="9">
    <location>
        <begin position="193"/>
        <end position="219"/>
    </location>
</feature>
<dbReference type="GO" id="GO:0005886">
    <property type="term" value="C:plasma membrane"/>
    <property type="evidence" value="ECO:0007669"/>
    <property type="project" value="UniProtKB-SubCell"/>
</dbReference>
<evidence type="ECO:0000256" key="9">
    <source>
        <dbReference type="RuleBase" id="RU363064"/>
    </source>
</evidence>
<dbReference type="AlphaFoldDB" id="A0A9D1RWB0"/>
<evidence type="ECO:0000256" key="5">
    <source>
        <dbReference type="ARBA" id="ARBA00022692"/>
    </source>
</evidence>
<evidence type="ECO:0000256" key="7">
    <source>
        <dbReference type="ARBA" id="ARBA00022989"/>
    </source>
</evidence>
<dbReference type="GO" id="GO:0005283">
    <property type="term" value="F:amino acid:sodium symporter activity"/>
    <property type="evidence" value="ECO:0007669"/>
    <property type="project" value="InterPro"/>
</dbReference>
<sequence>MDLDQIWDSLVTASDQLAGVVKIASDFVWDNILIYVLVLGGIFFTLRLGFVQVRKFGEGFRRLFGGFNLFGKKASKDGMSSFQALATAIAAQVGTGNITGCATALVSGGPGAIFWMWVAAFFGMATIYAEAILAQHFKTKDENGHVVGGPVYYIRAAFQNKFGKFLAGFFSVALILALGFMGNMVQSNSISDAFYTAFGMPKIAVGIVVAAVAAFIFLGGVKRIASVTEKIVPLMAGIYIVGSLIVIIANWQNIPATFAHIFQGAFNPQAVLGGAAGITMREAMRYGVARGLFSNEAGMGSTPHAHAIAKVDKPQDQGVVAMIGVFIDTFIVLTLTALVMLTTNAVATGTEGTALAQTAFSSLYGSFGNAFVAICMLFFAFSTIIGWYFFGEQNVRYLLGQKAVKIYAAIVVVCIIIGSCLKLDLVWNMADFFNGIMVLPNLIALVALSSLVVRIHKGEENRLPQH</sequence>
<keyword evidence="7 9" id="KW-1133">Transmembrane helix</keyword>
<dbReference type="Gene3D" id="1.20.1740.10">
    <property type="entry name" value="Amino acid/polyamine transporter I"/>
    <property type="match status" value="1"/>
</dbReference>
<evidence type="ECO:0000256" key="6">
    <source>
        <dbReference type="ARBA" id="ARBA00022847"/>
    </source>
</evidence>
<evidence type="ECO:0000256" key="3">
    <source>
        <dbReference type="ARBA" id="ARBA00022448"/>
    </source>
</evidence>
<feature type="transmembrane region" description="Helical" evidence="9">
    <location>
        <begin position="257"/>
        <end position="280"/>
    </location>
</feature>
<keyword evidence="5 9" id="KW-0812">Transmembrane</keyword>
<dbReference type="NCBIfam" id="TIGR00835">
    <property type="entry name" value="agcS"/>
    <property type="match status" value="1"/>
</dbReference>
<accession>A0A9D1RWB0</accession>
<dbReference type="Pfam" id="PF01235">
    <property type="entry name" value="Na_Ala_symp"/>
    <property type="match status" value="1"/>
</dbReference>
<feature type="transmembrane region" description="Helical" evidence="9">
    <location>
        <begin position="32"/>
        <end position="53"/>
    </location>
</feature>
<reference evidence="10" key="1">
    <citation type="journal article" date="2021" name="PeerJ">
        <title>Extensive microbial diversity within the chicken gut microbiome revealed by metagenomics and culture.</title>
        <authorList>
            <person name="Gilroy R."/>
            <person name="Ravi A."/>
            <person name="Getino M."/>
            <person name="Pursley I."/>
            <person name="Horton D.L."/>
            <person name="Alikhan N.F."/>
            <person name="Baker D."/>
            <person name="Gharbi K."/>
            <person name="Hall N."/>
            <person name="Watson M."/>
            <person name="Adriaenssens E.M."/>
            <person name="Foster-Nyarko E."/>
            <person name="Jarju S."/>
            <person name="Secka A."/>
            <person name="Antonio M."/>
            <person name="Oren A."/>
            <person name="Chaudhuri R.R."/>
            <person name="La Ragione R."/>
            <person name="Hildebrand F."/>
            <person name="Pallen M.J."/>
        </authorList>
    </citation>
    <scope>NUCLEOTIDE SEQUENCE</scope>
    <source>
        <strain evidence="10">ChiGjej6B6-1540</strain>
    </source>
</reference>
<evidence type="ECO:0000313" key="11">
    <source>
        <dbReference type="Proteomes" id="UP000824192"/>
    </source>
</evidence>
<feature type="transmembrane region" description="Helical" evidence="9">
    <location>
        <begin position="319"/>
        <end position="341"/>
    </location>
</feature>
<evidence type="ECO:0000256" key="2">
    <source>
        <dbReference type="ARBA" id="ARBA00009261"/>
    </source>
</evidence>
<dbReference type="Proteomes" id="UP000824192">
    <property type="component" value="Unassembled WGS sequence"/>
</dbReference>
<evidence type="ECO:0000256" key="8">
    <source>
        <dbReference type="ARBA" id="ARBA00023136"/>
    </source>
</evidence>
<evidence type="ECO:0000313" key="10">
    <source>
        <dbReference type="EMBL" id="HIW93941.1"/>
    </source>
</evidence>
<reference evidence="10" key="2">
    <citation type="submission" date="2021-04" db="EMBL/GenBank/DDBJ databases">
        <authorList>
            <person name="Gilroy R."/>
        </authorList>
    </citation>
    <scope>NUCLEOTIDE SEQUENCE</scope>
    <source>
        <strain evidence="10">ChiGjej6B6-1540</strain>
    </source>
</reference>
<dbReference type="PRINTS" id="PR00175">
    <property type="entry name" value="NAALASMPORT"/>
</dbReference>
<dbReference type="PANTHER" id="PTHR30330:SF14">
    <property type="entry name" value="SODIUM_AMINO ACID (ALANINE) SYMPORTER"/>
    <property type="match status" value="1"/>
</dbReference>
<dbReference type="FunFam" id="1.20.1740.10:FF:000004">
    <property type="entry name" value="Sodium:alanine symporter family protein"/>
    <property type="match status" value="1"/>
</dbReference>
<proteinExistence type="inferred from homology"/>
<dbReference type="InterPro" id="IPR001463">
    <property type="entry name" value="Na/Ala_symport"/>
</dbReference>
<organism evidence="10 11">
    <name type="scientific">Candidatus Flavonifractor merdipullorum</name>
    <dbReference type="NCBI Taxonomy" id="2838590"/>
    <lineage>
        <taxon>Bacteria</taxon>
        <taxon>Bacillati</taxon>
        <taxon>Bacillota</taxon>
        <taxon>Clostridia</taxon>
        <taxon>Eubacteriales</taxon>
        <taxon>Oscillospiraceae</taxon>
        <taxon>Flavonifractor</taxon>
    </lineage>
</organism>
<dbReference type="EMBL" id="DXGA01000106">
    <property type="protein sequence ID" value="HIW93941.1"/>
    <property type="molecule type" value="Genomic_DNA"/>
</dbReference>
<feature type="transmembrane region" description="Helical" evidence="9">
    <location>
        <begin position="231"/>
        <end position="251"/>
    </location>
</feature>
<feature type="transmembrane region" description="Helical" evidence="9">
    <location>
        <begin position="403"/>
        <end position="426"/>
    </location>
</feature>
<keyword evidence="8 9" id="KW-0472">Membrane</keyword>
<evidence type="ECO:0000256" key="1">
    <source>
        <dbReference type="ARBA" id="ARBA00004651"/>
    </source>
</evidence>
<feature type="transmembrane region" description="Helical" evidence="9">
    <location>
        <begin position="432"/>
        <end position="453"/>
    </location>
</feature>
<feature type="transmembrane region" description="Helical" evidence="9">
    <location>
        <begin position="112"/>
        <end position="133"/>
    </location>
</feature>
<name>A0A9D1RWB0_9FIRM</name>
<keyword evidence="4 9" id="KW-1003">Cell membrane</keyword>
<protein>
    <submittedName>
        <fullName evidence="10">Sodium:alanine symporter family protein</fullName>
    </submittedName>
</protein>
<gene>
    <name evidence="10" type="ORF">H9868_05300</name>
</gene>
<keyword evidence="3 9" id="KW-0813">Transport</keyword>
<comment type="similarity">
    <text evidence="2 9">Belongs to the alanine or glycine:cation symporter (AGCS) (TC 2.A.25) family.</text>
</comment>
<feature type="transmembrane region" description="Helical" evidence="9">
    <location>
        <begin position="82"/>
        <end position="106"/>
    </location>
</feature>
<evidence type="ECO:0000256" key="4">
    <source>
        <dbReference type="ARBA" id="ARBA00022475"/>
    </source>
</evidence>
<feature type="transmembrane region" description="Helical" evidence="9">
    <location>
        <begin position="370"/>
        <end position="391"/>
    </location>
</feature>